<dbReference type="CDD" id="cd00293">
    <property type="entry name" value="USP-like"/>
    <property type="match status" value="1"/>
</dbReference>
<dbReference type="SUPFAM" id="SSF52402">
    <property type="entry name" value="Adenine nucleotide alpha hydrolases-like"/>
    <property type="match status" value="1"/>
</dbReference>
<feature type="domain" description="UspA" evidence="3">
    <location>
        <begin position="1"/>
        <end position="139"/>
    </location>
</feature>
<keyword evidence="5" id="KW-1185">Reference proteome</keyword>
<gene>
    <name evidence="4" type="ORF">ACFSBX_09075</name>
</gene>
<dbReference type="Gene3D" id="3.40.50.620">
    <property type="entry name" value="HUPs"/>
    <property type="match status" value="1"/>
</dbReference>
<dbReference type="RefSeq" id="WP_256422032.1">
    <property type="nucleotide sequence ID" value="NZ_JANHDI010000010.1"/>
</dbReference>
<sequence length="159" mass="16974">MYETILTPVDGSAPSETAADHAIRLARDADATLSVVSVVDVEALSAAKLDTKALLDGYEAEAERHVAAVADRARESGVDVETAVLRGAPYRAILDRAEAVDADLVVMGSHGRRGLERYLLGSTTERVLRLSPAPVLVLRSDEGDYQDPDAGERDDSVDE</sequence>
<dbReference type="PIRSF" id="PIRSF006276">
    <property type="entry name" value="UspA"/>
    <property type="match status" value="1"/>
</dbReference>
<protein>
    <submittedName>
        <fullName evidence="4">Universal stress protein</fullName>
    </submittedName>
</protein>
<evidence type="ECO:0000313" key="5">
    <source>
        <dbReference type="Proteomes" id="UP001597085"/>
    </source>
</evidence>
<accession>A0ABD6CPT1</accession>
<dbReference type="PRINTS" id="PR01438">
    <property type="entry name" value="UNVRSLSTRESS"/>
</dbReference>
<evidence type="ECO:0000259" key="3">
    <source>
        <dbReference type="Pfam" id="PF00582"/>
    </source>
</evidence>
<dbReference type="InterPro" id="IPR006015">
    <property type="entry name" value="Universal_stress_UspA"/>
</dbReference>
<dbReference type="Pfam" id="PF00582">
    <property type="entry name" value="Usp"/>
    <property type="match status" value="1"/>
</dbReference>
<dbReference type="AlphaFoldDB" id="A0ABD6CPT1"/>
<dbReference type="PANTHER" id="PTHR46268:SF6">
    <property type="entry name" value="UNIVERSAL STRESS PROTEIN UP12"/>
    <property type="match status" value="1"/>
</dbReference>
<evidence type="ECO:0000256" key="1">
    <source>
        <dbReference type="ARBA" id="ARBA00008791"/>
    </source>
</evidence>
<dbReference type="Proteomes" id="UP001597085">
    <property type="component" value="Unassembled WGS sequence"/>
</dbReference>
<dbReference type="InterPro" id="IPR006016">
    <property type="entry name" value="UspA"/>
</dbReference>
<evidence type="ECO:0000313" key="4">
    <source>
        <dbReference type="EMBL" id="MFD1599107.1"/>
    </source>
</evidence>
<reference evidence="4 5" key="1">
    <citation type="journal article" date="2019" name="Int. J. Syst. Evol. Microbiol.">
        <title>The Global Catalogue of Microorganisms (GCM) 10K type strain sequencing project: providing services to taxonomists for standard genome sequencing and annotation.</title>
        <authorList>
            <consortium name="The Broad Institute Genomics Platform"/>
            <consortium name="The Broad Institute Genome Sequencing Center for Infectious Disease"/>
            <person name="Wu L."/>
            <person name="Ma J."/>
        </authorList>
    </citation>
    <scope>NUCLEOTIDE SEQUENCE [LARGE SCALE GENOMIC DNA]</scope>
    <source>
        <strain evidence="4 5">CGMCC 1.12121</strain>
    </source>
</reference>
<dbReference type="EMBL" id="JBHUDK010000007">
    <property type="protein sequence ID" value="MFD1599107.1"/>
    <property type="molecule type" value="Genomic_DNA"/>
</dbReference>
<name>A0ABD6CPT1_9EURY</name>
<comment type="caution">
    <text evidence="4">The sequence shown here is derived from an EMBL/GenBank/DDBJ whole genome shotgun (WGS) entry which is preliminary data.</text>
</comment>
<organism evidence="4 5">
    <name type="scientific">Halobellus rarus</name>
    <dbReference type="NCBI Taxonomy" id="1126237"/>
    <lineage>
        <taxon>Archaea</taxon>
        <taxon>Methanobacteriati</taxon>
        <taxon>Methanobacteriota</taxon>
        <taxon>Stenosarchaea group</taxon>
        <taxon>Halobacteria</taxon>
        <taxon>Halobacteriales</taxon>
        <taxon>Haloferacaceae</taxon>
        <taxon>Halobellus</taxon>
    </lineage>
</organism>
<feature type="compositionally biased region" description="Basic and acidic residues" evidence="2">
    <location>
        <begin position="150"/>
        <end position="159"/>
    </location>
</feature>
<dbReference type="InterPro" id="IPR014729">
    <property type="entry name" value="Rossmann-like_a/b/a_fold"/>
</dbReference>
<comment type="similarity">
    <text evidence="1">Belongs to the universal stress protein A family.</text>
</comment>
<feature type="region of interest" description="Disordered" evidence="2">
    <location>
        <begin position="139"/>
        <end position="159"/>
    </location>
</feature>
<proteinExistence type="inferred from homology"/>
<evidence type="ECO:0000256" key="2">
    <source>
        <dbReference type="SAM" id="MobiDB-lite"/>
    </source>
</evidence>
<dbReference type="PANTHER" id="PTHR46268">
    <property type="entry name" value="STRESS RESPONSE PROTEIN NHAX"/>
    <property type="match status" value="1"/>
</dbReference>